<evidence type="ECO:0008006" key="3">
    <source>
        <dbReference type="Google" id="ProtNLM"/>
    </source>
</evidence>
<name>A0ABZ1Z265_9NOCA</name>
<accession>A0ABZ1Z265</accession>
<dbReference type="EMBL" id="CP109441">
    <property type="protein sequence ID" value="WUV49353.1"/>
    <property type="molecule type" value="Genomic_DNA"/>
</dbReference>
<dbReference type="RefSeq" id="WP_327094128.1">
    <property type="nucleotide sequence ID" value="NZ_CP109149.1"/>
</dbReference>
<proteinExistence type="predicted"/>
<evidence type="ECO:0000313" key="2">
    <source>
        <dbReference type="Proteomes" id="UP001432062"/>
    </source>
</evidence>
<gene>
    <name evidence="1" type="ORF">OG563_14790</name>
</gene>
<evidence type="ECO:0000313" key="1">
    <source>
        <dbReference type="EMBL" id="WUV49353.1"/>
    </source>
</evidence>
<protein>
    <recommendedName>
        <fullName evidence="3">HEAT repeat domain-containing protein</fullName>
    </recommendedName>
</protein>
<organism evidence="1 2">
    <name type="scientific">Nocardia vinacea</name>
    <dbReference type="NCBI Taxonomy" id="96468"/>
    <lineage>
        <taxon>Bacteria</taxon>
        <taxon>Bacillati</taxon>
        <taxon>Actinomycetota</taxon>
        <taxon>Actinomycetes</taxon>
        <taxon>Mycobacteriales</taxon>
        <taxon>Nocardiaceae</taxon>
        <taxon>Nocardia</taxon>
    </lineage>
</organism>
<sequence>MDLQTAAAALADASLRDEAVDAMVAAGDYVIEPLLDELVDPDSWLDHSGIIAVLLRFGSEPL</sequence>
<reference evidence="1" key="1">
    <citation type="submission" date="2022-10" db="EMBL/GenBank/DDBJ databases">
        <title>The complete genomes of actinobacterial strains from the NBC collection.</title>
        <authorList>
            <person name="Joergensen T.S."/>
            <person name="Alvarez Arevalo M."/>
            <person name="Sterndorff E.B."/>
            <person name="Faurdal D."/>
            <person name="Vuksanovic O."/>
            <person name="Mourched A.-S."/>
            <person name="Charusanti P."/>
            <person name="Shaw S."/>
            <person name="Blin K."/>
            <person name="Weber T."/>
        </authorList>
    </citation>
    <scope>NUCLEOTIDE SEQUENCE</scope>
    <source>
        <strain evidence="1">NBC_01482</strain>
    </source>
</reference>
<dbReference type="Proteomes" id="UP001432062">
    <property type="component" value="Chromosome"/>
</dbReference>
<keyword evidence="2" id="KW-1185">Reference proteome</keyword>